<protein>
    <submittedName>
        <fullName evidence="5">FAD-binding protein</fullName>
    </submittedName>
</protein>
<feature type="domain" description="FAD-dependent oxidoreductase 2 FAD-binding" evidence="4">
    <location>
        <begin position="27"/>
        <end position="56"/>
    </location>
</feature>
<dbReference type="AlphaFoldDB" id="A0A7X6JDS5"/>
<keyword evidence="2" id="KW-0560">Oxidoreductase</keyword>
<dbReference type="EMBL" id="JAAXZB010000002">
    <property type="protein sequence ID" value="NKW10785.1"/>
    <property type="molecule type" value="Genomic_DNA"/>
</dbReference>
<proteinExistence type="predicted"/>
<evidence type="ECO:0000256" key="3">
    <source>
        <dbReference type="SAM" id="MobiDB-lite"/>
    </source>
</evidence>
<dbReference type="Gene3D" id="3.50.50.60">
    <property type="entry name" value="FAD/NAD(P)-binding domain"/>
    <property type="match status" value="1"/>
</dbReference>
<feature type="region of interest" description="Disordered" evidence="3">
    <location>
        <begin position="71"/>
        <end position="93"/>
    </location>
</feature>
<dbReference type="InterPro" id="IPR003953">
    <property type="entry name" value="FAD-dep_OxRdtase_2_FAD-bd"/>
</dbReference>
<keyword evidence="1" id="KW-0285">Flavoprotein</keyword>
<name>A0A7X6JDS5_9HYPH</name>
<evidence type="ECO:0000256" key="2">
    <source>
        <dbReference type="ARBA" id="ARBA00023002"/>
    </source>
</evidence>
<comment type="caution">
    <text evidence="5">The sequence shown here is derived from an EMBL/GenBank/DDBJ whole genome shotgun (WGS) entry which is preliminary data.</text>
</comment>
<dbReference type="InterPro" id="IPR036188">
    <property type="entry name" value="FAD/NAD-bd_sf"/>
</dbReference>
<organism evidence="5 6">
    <name type="scientific">Brucella tritici</name>
    <dbReference type="NCBI Taxonomy" id="94626"/>
    <lineage>
        <taxon>Bacteria</taxon>
        <taxon>Pseudomonadati</taxon>
        <taxon>Pseudomonadota</taxon>
        <taxon>Alphaproteobacteria</taxon>
        <taxon>Hyphomicrobiales</taxon>
        <taxon>Brucellaceae</taxon>
        <taxon>Brucella/Ochrobactrum group</taxon>
        <taxon>Brucella</taxon>
    </lineage>
</organism>
<evidence type="ECO:0000313" key="5">
    <source>
        <dbReference type="EMBL" id="NKW10785.1"/>
    </source>
</evidence>
<accession>A0A7X6JDS5</accession>
<sequence length="101" mass="10982">MKTTPFWWEAAEPQHGERAFDKTSCSVLIIGSGYTGLSAAITLAETGQTNIMVVDAMRIGEGPVRVMAGRSEMRQSSHSLKQPPVSAKSVHGRSWTIMVHP</sequence>
<dbReference type="Proteomes" id="UP000558475">
    <property type="component" value="Unassembled WGS sequence"/>
</dbReference>
<evidence type="ECO:0000256" key="1">
    <source>
        <dbReference type="ARBA" id="ARBA00022630"/>
    </source>
</evidence>
<dbReference type="SUPFAM" id="SSF51905">
    <property type="entry name" value="FAD/NAD(P)-binding domain"/>
    <property type="match status" value="1"/>
</dbReference>
<reference evidence="5 6" key="1">
    <citation type="submission" date="2020-04" db="EMBL/GenBank/DDBJ databases">
        <title>Whole genome sequencing of clinical and environmental type strains of Ochrobactrum.</title>
        <authorList>
            <person name="Dharne M."/>
        </authorList>
    </citation>
    <scope>NUCLEOTIDE SEQUENCE [LARGE SCALE GENOMIC DNA]</scope>
    <source>
        <strain evidence="5 6">DSM 13340</strain>
    </source>
</reference>
<dbReference type="GO" id="GO:0016491">
    <property type="term" value="F:oxidoreductase activity"/>
    <property type="evidence" value="ECO:0007669"/>
    <property type="project" value="UniProtKB-KW"/>
</dbReference>
<gene>
    <name evidence="5" type="ORF">HGG76_21215</name>
</gene>
<dbReference type="Pfam" id="PF00890">
    <property type="entry name" value="FAD_binding_2"/>
    <property type="match status" value="1"/>
</dbReference>
<evidence type="ECO:0000259" key="4">
    <source>
        <dbReference type="Pfam" id="PF00890"/>
    </source>
</evidence>
<evidence type="ECO:0000313" key="6">
    <source>
        <dbReference type="Proteomes" id="UP000558475"/>
    </source>
</evidence>